<keyword evidence="3" id="KW-1185">Reference proteome</keyword>
<gene>
    <name evidence="2" type="ORF">TKK_017541</name>
</gene>
<protein>
    <recommendedName>
        <fullName evidence="4">Reverse transcriptase domain-containing protein</fullName>
    </recommendedName>
</protein>
<comment type="caution">
    <text evidence="2">The sequence shown here is derived from an EMBL/GenBank/DDBJ whole genome shotgun (WGS) entry which is preliminary data.</text>
</comment>
<keyword evidence="1" id="KW-0175">Coiled coil</keyword>
<evidence type="ECO:0008006" key="4">
    <source>
        <dbReference type="Google" id="ProtNLM"/>
    </source>
</evidence>
<dbReference type="Proteomes" id="UP001627154">
    <property type="component" value="Unassembled WGS sequence"/>
</dbReference>
<accession>A0ABD2W2W8</accession>
<evidence type="ECO:0000256" key="1">
    <source>
        <dbReference type="SAM" id="Coils"/>
    </source>
</evidence>
<dbReference type="PANTHER" id="PTHR19446">
    <property type="entry name" value="REVERSE TRANSCRIPTASES"/>
    <property type="match status" value="1"/>
</dbReference>
<evidence type="ECO:0000313" key="3">
    <source>
        <dbReference type="Proteomes" id="UP001627154"/>
    </source>
</evidence>
<name>A0ABD2W2W8_9HYME</name>
<reference evidence="2 3" key="1">
    <citation type="journal article" date="2024" name="bioRxiv">
        <title>A reference genome for Trichogramma kaykai: A tiny desert-dwelling parasitoid wasp with competing sex-ratio distorters.</title>
        <authorList>
            <person name="Culotta J."/>
            <person name="Lindsey A.R."/>
        </authorList>
    </citation>
    <scope>NUCLEOTIDE SEQUENCE [LARGE SCALE GENOMIC DNA]</scope>
    <source>
        <strain evidence="2 3">KSX58</strain>
    </source>
</reference>
<dbReference type="EMBL" id="JBJJXI010000140">
    <property type="protein sequence ID" value="KAL3387091.1"/>
    <property type="molecule type" value="Genomic_DNA"/>
</dbReference>
<feature type="coiled-coil region" evidence="1">
    <location>
        <begin position="181"/>
        <end position="264"/>
    </location>
</feature>
<organism evidence="2 3">
    <name type="scientific">Trichogramma kaykai</name>
    <dbReference type="NCBI Taxonomy" id="54128"/>
    <lineage>
        <taxon>Eukaryota</taxon>
        <taxon>Metazoa</taxon>
        <taxon>Ecdysozoa</taxon>
        <taxon>Arthropoda</taxon>
        <taxon>Hexapoda</taxon>
        <taxon>Insecta</taxon>
        <taxon>Pterygota</taxon>
        <taxon>Neoptera</taxon>
        <taxon>Endopterygota</taxon>
        <taxon>Hymenoptera</taxon>
        <taxon>Apocrita</taxon>
        <taxon>Proctotrupomorpha</taxon>
        <taxon>Chalcidoidea</taxon>
        <taxon>Trichogrammatidae</taxon>
        <taxon>Trichogramma</taxon>
    </lineage>
</organism>
<sequence>MNEYKEAMSERKKNDWQEYVRVEGNKNPWGGVDKIVRGKIRRMGVSSIRVEGGYTRTWKESVERLLERFFPRDEQGDDWRGSVEGMDEENEPVMEFEEGEIERVVRRMKRKKAPGLDGFRNEWIRIAWAAIPEYVSGLMDDCLRKGCFPTKWKQARVVALLKSANKDPAQPGSYRPSDVELKLKLNELKELKLKLKFKLNELQELKLKLKLKLNELKELKLKLKLKLNELNELKLKLKLKLNELKELKLKLKLKLSELKQLKLIEFK</sequence>
<evidence type="ECO:0000313" key="2">
    <source>
        <dbReference type="EMBL" id="KAL3387091.1"/>
    </source>
</evidence>
<dbReference type="AlphaFoldDB" id="A0ABD2W2W8"/>
<proteinExistence type="predicted"/>